<gene>
    <name evidence="4" type="ORF">AAFF_G00173380</name>
</gene>
<protein>
    <recommendedName>
        <fullName evidence="3">Cytosolic carboxypeptidase N-terminal domain-containing protein</fullName>
    </recommendedName>
</protein>
<dbReference type="Proteomes" id="UP001221898">
    <property type="component" value="Unassembled WGS sequence"/>
</dbReference>
<dbReference type="PANTHER" id="PTHR12756:SF23">
    <property type="entry name" value="CYTOSOLIC CARBOXYPEPTIDASE 3"/>
    <property type="match status" value="1"/>
</dbReference>
<comment type="cofactor">
    <cofactor evidence="1">
        <name>Zn(2+)</name>
        <dbReference type="ChEBI" id="CHEBI:29105"/>
    </cofactor>
</comment>
<dbReference type="GO" id="GO:0004180">
    <property type="term" value="F:carboxypeptidase activity"/>
    <property type="evidence" value="ECO:0007669"/>
    <property type="project" value="UniProtKB-KW"/>
</dbReference>
<organism evidence="4 5">
    <name type="scientific">Aldrovandia affinis</name>
    <dbReference type="NCBI Taxonomy" id="143900"/>
    <lineage>
        <taxon>Eukaryota</taxon>
        <taxon>Metazoa</taxon>
        <taxon>Chordata</taxon>
        <taxon>Craniata</taxon>
        <taxon>Vertebrata</taxon>
        <taxon>Euteleostomi</taxon>
        <taxon>Actinopterygii</taxon>
        <taxon>Neopterygii</taxon>
        <taxon>Teleostei</taxon>
        <taxon>Notacanthiformes</taxon>
        <taxon>Halosauridae</taxon>
        <taxon>Aldrovandia</taxon>
    </lineage>
</organism>
<reference evidence="4" key="1">
    <citation type="journal article" date="2023" name="Science">
        <title>Genome structures resolve the early diversification of teleost fishes.</title>
        <authorList>
            <person name="Parey E."/>
            <person name="Louis A."/>
            <person name="Montfort J."/>
            <person name="Bouchez O."/>
            <person name="Roques C."/>
            <person name="Iampietro C."/>
            <person name="Lluch J."/>
            <person name="Castinel A."/>
            <person name="Donnadieu C."/>
            <person name="Desvignes T."/>
            <person name="Floi Bucao C."/>
            <person name="Jouanno E."/>
            <person name="Wen M."/>
            <person name="Mejri S."/>
            <person name="Dirks R."/>
            <person name="Jansen H."/>
            <person name="Henkel C."/>
            <person name="Chen W.J."/>
            <person name="Zahm M."/>
            <person name="Cabau C."/>
            <person name="Klopp C."/>
            <person name="Thompson A.W."/>
            <person name="Robinson-Rechavi M."/>
            <person name="Braasch I."/>
            <person name="Lecointre G."/>
            <person name="Bobe J."/>
            <person name="Postlethwait J.H."/>
            <person name="Berthelot C."/>
            <person name="Roest Crollius H."/>
            <person name="Guiguen Y."/>
        </authorList>
    </citation>
    <scope>NUCLEOTIDE SEQUENCE</scope>
    <source>
        <strain evidence="4">NC1722</strain>
    </source>
</reference>
<dbReference type="EMBL" id="JAINUG010000023">
    <property type="protein sequence ID" value="KAJ8411332.1"/>
    <property type="molecule type" value="Genomic_DNA"/>
</dbReference>
<dbReference type="InterPro" id="IPR050821">
    <property type="entry name" value="Cytosolic_carboxypeptidase"/>
</dbReference>
<evidence type="ECO:0000313" key="5">
    <source>
        <dbReference type="Proteomes" id="UP001221898"/>
    </source>
</evidence>
<sequence length="372" mass="42419">MMGYRVHCSSSSYDEDEDKCEDGRGTVLEKVPERGFDVDHCVRKRGDFGVWSLPPRTTQVLFEFRCGRAVPRLRETRPLYGSSAHASHVLSRWPRECQVIPEEIRHIEWDPPLHEPVCVWTNTNKRLQAPEAEDGTVVYDAGAEKEQFFSGSCLGGRRAPLKDIAVSLTGPGDTTLLFEARFESGNLQRALRVGEYDYDLTLRTDLYTERHTQWFYFRVKNTRAGVLYRFTISNLLKLSSLYREGQRPLLYSEEKARARHVGWHRAGQEVTYRRNGRQHAGLPCYSLSWALSFPYDRDTCYLAHCYPYTHSDLRAHLAQIEGDPERSRFCKVRTLCRTLAGNLVPVLTVAGPARVGGGEEGVAEGPGGRRWC</sequence>
<comment type="caution">
    <text evidence="4">The sequence shown here is derived from an EMBL/GenBank/DDBJ whole genome shotgun (WGS) entry which is preliminary data.</text>
</comment>
<keyword evidence="5" id="KW-1185">Reference proteome</keyword>
<dbReference type="InterPro" id="IPR040626">
    <property type="entry name" value="Pepdidase_M14_N"/>
</dbReference>
<keyword evidence="2" id="KW-0645">Protease</keyword>
<dbReference type="Pfam" id="PF18027">
    <property type="entry name" value="Pepdidase_M14_N"/>
    <property type="match status" value="1"/>
</dbReference>
<evidence type="ECO:0000313" key="4">
    <source>
        <dbReference type="EMBL" id="KAJ8411332.1"/>
    </source>
</evidence>
<dbReference type="SUPFAM" id="SSF53187">
    <property type="entry name" value="Zn-dependent exopeptidases"/>
    <property type="match status" value="1"/>
</dbReference>
<evidence type="ECO:0000256" key="2">
    <source>
        <dbReference type="ARBA" id="ARBA00022645"/>
    </source>
</evidence>
<evidence type="ECO:0000259" key="3">
    <source>
        <dbReference type="Pfam" id="PF18027"/>
    </source>
</evidence>
<accession>A0AAD7SYW2</accession>
<proteinExistence type="predicted"/>
<feature type="domain" description="Cytosolic carboxypeptidase N-terminal" evidence="3">
    <location>
        <begin position="178"/>
        <end position="261"/>
    </location>
</feature>
<dbReference type="PANTHER" id="PTHR12756">
    <property type="entry name" value="CYTOSOLIC CARBOXYPEPTIDASE"/>
    <property type="match status" value="1"/>
</dbReference>
<evidence type="ECO:0000256" key="1">
    <source>
        <dbReference type="ARBA" id="ARBA00001947"/>
    </source>
</evidence>
<dbReference type="Gene3D" id="2.60.40.3120">
    <property type="match status" value="1"/>
</dbReference>
<name>A0AAD7SYW2_9TELE</name>
<dbReference type="AlphaFoldDB" id="A0AAD7SYW2"/>
<keyword evidence="2" id="KW-0121">Carboxypeptidase</keyword>
<keyword evidence="2" id="KW-0378">Hydrolase</keyword>